<reference evidence="2 3" key="1">
    <citation type="journal article" date="2011" name="Nat. Biotechnol.">
        <title>Comparative genomic analysis of the thermophilic biomass-degrading fungi Myceliophthora thermophila and Thielavia terrestris.</title>
        <authorList>
            <person name="Berka R.M."/>
            <person name="Grigoriev I.V."/>
            <person name="Otillar R."/>
            <person name="Salamov A."/>
            <person name="Grimwood J."/>
            <person name="Reid I."/>
            <person name="Ishmael N."/>
            <person name="John T."/>
            <person name="Darmond C."/>
            <person name="Moisan M.-C."/>
            <person name="Henrissat B."/>
            <person name="Coutinho P.M."/>
            <person name="Lombard V."/>
            <person name="Natvig D.O."/>
            <person name="Lindquist E."/>
            <person name="Schmutz J."/>
            <person name="Lucas S."/>
            <person name="Harris P."/>
            <person name="Powlowski J."/>
            <person name="Bellemare A."/>
            <person name="Taylor D."/>
            <person name="Butler G."/>
            <person name="de Vries R.P."/>
            <person name="Allijn I.E."/>
            <person name="van den Brink J."/>
            <person name="Ushinsky S."/>
            <person name="Storms R."/>
            <person name="Powell A.J."/>
            <person name="Paulsen I.T."/>
            <person name="Elbourne L.D.H."/>
            <person name="Baker S.E."/>
            <person name="Magnuson J."/>
            <person name="LaBoissiere S."/>
            <person name="Clutterbuck A.J."/>
            <person name="Martinez D."/>
            <person name="Wogulis M."/>
            <person name="de Leon A.L."/>
            <person name="Rey M.W."/>
            <person name="Tsang A."/>
        </authorList>
    </citation>
    <scope>NUCLEOTIDE SEQUENCE [LARGE SCALE GENOMIC DNA]</scope>
    <source>
        <strain evidence="3">ATCC 42464 / BCRC 31852 / DSM 1799</strain>
    </source>
</reference>
<dbReference type="GeneID" id="11513389"/>
<evidence type="ECO:0000313" key="2">
    <source>
        <dbReference type="EMBL" id="AEO55660.1"/>
    </source>
</evidence>
<feature type="chain" id="PRO_5003435331" evidence="1">
    <location>
        <begin position="19"/>
        <end position="51"/>
    </location>
</feature>
<organism evidence="2 3">
    <name type="scientific">Thermothelomyces thermophilus (strain ATCC 42464 / BCRC 31852 / DSM 1799)</name>
    <name type="common">Sporotrichum thermophile</name>
    <dbReference type="NCBI Taxonomy" id="573729"/>
    <lineage>
        <taxon>Eukaryota</taxon>
        <taxon>Fungi</taxon>
        <taxon>Dikarya</taxon>
        <taxon>Ascomycota</taxon>
        <taxon>Pezizomycotina</taxon>
        <taxon>Sordariomycetes</taxon>
        <taxon>Sordariomycetidae</taxon>
        <taxon>Sordariales</taxon>
        <taxon>Chaetomiaceae</taxon>
        <taxon>Thermothelomyces</taxon>
    </lineage>
</organism>
<dbReference type="HOGENOM" id="CLU_3125652_0_0_1"/>
<dbReference type="Proteomes" id="UP000007322">
    <property type="component" value="Chromosome 1"/>
</dbReference>
<proteinExistence type="predicted"/>
<keyword evidence="1" id="KW-0732">Signal</keyword>
<dbReference type="VEuPathDB" id="FungiDB:MYCTH_2299731"/>
<feature type="signal peptide" evidence="1">
    <location>
        <begin position="1"/>
        <end position="18"/>
    </location>
</feature>
<dbReference type="KEGG" id="mtm:MYCTH_2299731"/>
<dbReference type="InParanoid" id="G2Q782"/>
<accession>G2Q782</accession>
<dbReference type="RefSeq" id="XP_003660905.1">
    <property type="nucleotide sequence ID" value="XM_003660857.1"/>
</dbReference>
<sequence length="51" mass="5596">MRLASSVIITILLTLTATVPEMATEKARERELCVCTENNCRGPDCCYNGTC</sequence>
<dbReference type="AlphaFoldDB" id="G2Q782"/>
<name>G2Q782_THET4</name>
<evidence type="ECO:0000313" key="3">
    <source>
        <dbReference type="Proteomes" id="UP000007322"/>
    </source>
</evidence>
<evidence type="ECO:0000256" key="1">
    <source>
        <dbReference type="SAM" id="SignalP"/>
    </source>
</evidence>
<dbReference type="EMBL" id="CP003002">
    <property type="protein sequence ID" value="AEO55660.1"/>
    <property type="molecule type" value="Genomic_DNA"/>
</dbReference>
<keyword evidence="3" id="KW-1185">Reference proteome</keyword>
<gene>
    <name evidence="2" type="ORF">MYCTH_2299731</name>
</gene>
<protein>
    <submittedName>
        <fullName evidence="2">Uncharacterized protein</fullName>
    </submittedName>
</protein>